<feature type="domain" description="Protein kinase" evidence="10">
    <location>
        <begin position="11"/>
        <end position="304"/>
    </location>
</feature>
<evidence type="ECO:0000256" key="9">
    <source>
        <dbReference type="SAM" id="MobiDB-lite"/>
    </source>
</evidence>
<dbReference type="InterPro" id="IPR041664">
    <property type="entry name" value="AAA_16"/>
</dbReference>
<dbReference type="Gene3D" id="3.30.200.20">
    <property type="entry name" value="Phosphorylase Kinase, domain 1"/>
    <property type="match status" value="1"/>
</dbReference>
<dbReference type="PANTHER" id="PTHR43671">
    <property type="entry name" value="SERINE/THREONINE-PROTEIN KINASE NEK"/>
    <property type="match status" value="1"/>
</dbReference>
<keyword evidence="12" id="KW-1185">Reference proteome</keyword>
<dbReference type="InterPro" id="IPR027417">
    <property type="entry name" value="P-loop_NTPase"/>
</dbReference>
<keyword evidence="4" id="KW-0808">Transferase</keyword>
<dbReference type="InterPro" id="IPR011009">
    <property type="entry name" value="Kinase-like_dom_sf"/>
</dbReference>
<protein>
    <recommendedName>
        <fullName evidence="3">non-specific serine/threonine protein kinase</fullName>
        <ecNumber evidence="3">2.7.11.1</ecNumber>
    </recommendedName>
</protein>
<evidence type="ECO:0000313" key="12">
    <source>
        <dbReference type="Proteomes" id="UP000001880"/>
    </source>
</evidence>
<dbReference type="SMART" id="SM00220">
    <property type="entry name" value="S_TKc"/>
    <property type="match status" value="1"/>
</dbReference>
<evidence type="ECO:0000259" key="10">
    <source>
        <dbReference type="PROSITE" id="PS50011"/>
    </source>
</evidence>
<dbReference type="GO" id="GO:0005524">
    <property type="term" value="F:ATP binding"/>
    <property type="evidence" value="ECO:0007669"/>
    <property type="project" value="UniProtKB-UniRule"/>
</dbReference>
<feature type="binding site" evidence="8">
    <location>
        <position position="40"/>
    </location>
    <ligand>
        <name>ATP</name>
        <dbReference type="ChEBI" id="CHEBI:30616"/>
    </ligand>
</feature>
<evidence type="ECO:0000256" key="8">
    <source>
        <dbReference type="PROSITE-ProRule" id="PRU10141"/>
    </source>
</evidence>
<dbReference type="SUPFAM" id="SSF52540">
    <property type="entry name" value="P-loop containing nucleoside triphosphate hydrolases"/>
    <property type="match status" value="1"/>
</dbReference>
<dbReference type="InterPro" id="IPR025662">
    <property type="entry name" value="Sigma_54_int_dom_ATP-bd_1"/>
</dbReference>
<keyword evidence="7 8" id="KW-0067">ATP-binding</keyword>
<sequence>MNFVFTGTERFQILRQLGAGGMGVVYEALDNETNSRVALKTLRNRNGDALVRFKREFRLLRNLQHRNLIDLKELLEERGHWFFTMELIEGCDFLSYVGRQIHDSFDSMASTQVQQHSGSYPPGPITPSRFPDEFAPTACYQVDEARLRDALIQLVCGLQVLHGAHKVHRDVKPSNCLVTDEGRVVVLDFGLVSDLAPDNDWDRERDLVGTVPYMAPEQAASKPARPPADLYSVGVMLYEALTGILPFPGPPGLVAQLKQSERPTAPSILLPQVPADLDALCMDLLEIVPEDRPTSDQVLARLGYRAPIEHTPRPSSTSTFVGREDELAALHEAAETAREHAVAVLLSGESGVGKSALIRHFIEQSARPQRGVPALVLATGCHEREAVPFKAFDGIIDLLSSYLGRLSQDDLKEILPEHVSLLMQVFPVLERVRAIVNAPRKSEPRDPQEQRFRVFGALRALFAKLAERAPLILVIDDIQWSDADSRALLQELLRAPEAPRLMLLTTLRTPWRRGATPFEVSPRVPAAIVGQSPLLPLPGEDVRHIELQRLPPQDARALAQALQPSGATWSIATLERIASESSGHPLFLDELARHVTPGDGTDLRSFQLEEALWTRIAALDTGPRRLVTIVCVAARPIEQSVAAEVANLPAEELQRMMRALELGKFLRARGPRLRDAVEPYHERVRLAVLAHMDEETRRAYHVAIAEALEAAEAAPEALAFHWAEAAQMAKAASYAVTAALEAAKALAFSRAARMYRLAIDMRECLPEDTMRRLYVGLGEALVNDGRGDEAAEAYLEAAALSTHEAALELKRRAVEHRLRCGHIQEATPVARELLRAVGLHMPRSQSSAKLMLVLERARLALRGIRFDERAESELPRATLMKIDVCSSIAGGITTAEPYIGAGFVARNLRLSLDAGEPYRVARALSLQSMAISALDPKNSAHGVRMRELALDLAHKIKKPHAIAVAGVAEGWSLFWRGQWKRALPALDRADATFREECLTLEGSPTSRVVALWCLFYLGDIAELSQRVPTQLYRAGERGDLQELVNIGGGVAHYEALADDHPERAAKLVEKYMSSWPLKTFHWQHWQGLSARVEIDLYRGDWEAAHARLERSWDRVRRSVIRHNHKLRQDTALLRARCNVAAARAGERPASHLQRAERMVERVEQSEMAWSAPLALLIRAAIAHVRDDSARACELLSDAQQRFEAADMGLYAELAAYRRGQLIGTSEGRALFDSAHRAIAQRGIRQPEKMADSLAPGLSPWQPLPAQLPAPVTAPGNPPGEPSGDSAPLLEEGPTEVG</sequence>
<dbReference type="HOGENOM" id="CLU_006404_0_0_7"/>
<keyword evidence="11" id="KW-0723">Serine/threonine-protein kinase</keyword>
<dbReference type="CDD" id="cd14014">
    <property type="entry name" value="STKc_PknB_like"/>
    <property type="match status" value="1"/>
</dbReference>
<dbReference type="STRING" id="502025.Hoch_4074"/>
<evidence type="ECO:0000256" key="4">
    <source>
        <dbReference type="ARBA" id="ARBA00022679"/>
    </source>
</evidence>
<comment type="similarity">
    <text evidence="2">Belongs to the protein kinase superfamily. NEK Ser/Thr protein kinase family. NIMA subfamily.</text>
</comment>
<dbReference type="OrthoDB" id="5476445at2"/>
<evidence type="ECO:0000256" key="6">
    <source>
        <dbReference type="ARBA" id="ARBA00022777"/>
    </source>
</evidence>
<dbReference type="Pfam" id="PF07714">
    <property type="entry name" value="PK_Tyr_Ser-Thr"/>
    <property type="match status" value="1"/>
</dbReference>
<name>D0LJJ8_HALO1</name>
<dbReference type="eggNOG" id="COG0515">
    <property type="taxonomic scope" value="Bacteria"/>
</dbReference>
<dbReference type="InterPro" id="IPR001245">
    <property type="entry name" value="Ser-Thr/Tyr_kinase_cat_dom"/>
</dbReference>
<dbReference type="InterPro" id="IPR017441">
    <property type="entry name" value="Protein_kinase_ATP_BS"/>
</dbReference>
<dbReference type="PROSITE" id="PS50011">
    <property type="entry name" value="PROTEIN_KINASE_DOM"/>
    <property type="match status" value="1"/>
</dbReference>
<gene>
    <name evidence="11" type="ordered locus">Hoch_4074</name>
</gene>
<dbReference type="eggNOG" id="COG3899">
    <property type="taxonomic scope" value="Bacteria"/>
</dbReference>
<organism evidence="11 12">
    <name type="scientific">Haliangium ochraceum (strain DSM 14365 / JCM 11303 / SMP-2)</name>
    <dbReference type="NCBI Taxonomy" id="502025"/>
    <lineage>
        <taxon>Bacteria</taxon>
        <taxon>Pseudomonadati</taxon>
        <taxon>Myxococcota</taxon>
        <taxon>Polyangia</taxon>
        <taxon>Haliangiales</taxon>
        <taxon>Kofleriaceae</taxon>
        <taxon>Haliangium</taxon>
    </lineage>
</organism>
<dbReference type="Gene3D" id="3.40.50.300">
    <property type="entry name" value="P-loop containing nucleotide triphosphate hydrolases"/>
    <property type="match status" value="1"/>
</dbReference>
<accession>D0LJJ8</accession>
<dbReference type="PROSITE" id="PS00107">
    <property type="entry name" value="PROTEIN_KINASE_ATP"/>
    <property type="match status" value="1"/>
</dbReference>
<comment type="similarity">
    <text evidence="1">Belongs to the protein kinase superfamily. TKL Ser/Thr protein kinase family. ROCO subfamily.</text>
</comment>
<evidence type="ECO:0000256" key="2">
    <source>
        <dbReference type="ARBA" id="ARBA00010886"/>
    </source>
</evidence>
<reference evidence="11 12" key="1">
    <citation type="journal article" date="2010" name="Stand. Genomic Sci.">
        <title>Complete genome sequence of Haliangium ochraceum type strain (SMP-2).</title>
        <authorList>
            <consortium name="US DOE Joint Genome Institute (JGI-PGF)"/>
            <person name="Ivanova N."/>
            <person name="Daum C."/>
            <person name="Lang E."/>
            <person name="Abt B."/>
            <person name="Kopitz M."/>
            <person name="Saunders E."/>
            <person name="Lapidus A."/>
            <person name="Lucas S."/>
            <person name="Glavina Del Rio T."/>
            <person name="Nolan M."/>
            <person name="Tice H."/>
            <person name="Copeland A."/>
            <person name="Cheng J.F."/>
            <person name="Chen F."/>
            <person name="Bruce D."/>
            <person name="Goodwin L."/>
            <person name="Pitluck S."/>
            <person name="Mavromatis K."/>
            <person name="Pati A."/>
            <person name="Mikhailova N."/>
            <person name="Chen A."/>
            <person name="Palaniappan K."/>
            <person name="Land M."/>
            <person name="Hauser L."/>
            <person name="Chang Y.J."/>
            <person name="Jeffries C.D."/>
            <person name="Detter J.C."/>
            <person name="Brettin T."/>
            <person name="Rohde M."/>
            <person name="Goker M."/>
            <person name="Bristow J."/>
            <person name="Markowitz V."/>
            <person name="Eisen J.A."/>
            <person name="Hugenholtz P."/>
            <person name="Kyrpides N.C."/>
            <person name="Klenk H.P."/>
        </authorList>
    </citation>
    <scope>NUCLEOTIDE SEQUENCE [LARGE SCALE GENOMIC DNA]</scope>
    <source>
        <strain evidence="12">DSM 14365 / CIP 107738 / JCM 11303 / AJ 13395 / SMP-2</strain>
    </source>
</reference>
<dbReference type="KEGG" id="hoh:Hoch_4074"/>
<dbReference type="Pfam" id="PF13191">
    <property type="entry name" value="AAA_16"/>
    <property type="match status" value="1"/>
</dbReference>
<evidence type="ECO:0000313" key="11">
    <source>
        <dbReference type="EMBL" id="ACY16572.1"/>
    </source>
</evidence>
<dbReference type="PANTHER" id="PTHR43671:SF13">
    <property type="entry name" value="SERINE_THREONINE-PROTEIN KINASE NEK2"/>
    <property type="match status" value="1"/>
</dbReference>
<evidence type="ECO:0000256" key="5">
    <source>
        <dbReference type="ARBA" id="ARBA00022741"/>
    </source>
</evidence>
<evidence type="ECO:0000256" key="7">
    <source>
        <dbReference type="ARBA" id="ARBA00022840"/>
    </source>
</evidence>
<dbReference type="EC" id="2.7.11.1" evidence="3"/>
<evidence type="ECO:0000256" key="1">
    <source>
        <dbReference type="ARBA" id="ARBA00008171"/>
    </source>
</evidence>
<proteinExistence type="inferred from homology"/>
<dbReference type="EMBL" id="CP001804">
    <property type="protein sequence ID" value="ACY16572.1"/>
    <property type="molecule type" value="Genomic_DNA"/>
</dbReference>
<dbReference type="PROSITE" id="PS00675">
    <property type="entry name" value="SIGMA54_INTERACT_1"/>
    <property type="match status" value="1"/>
</dbReference>
<dbReference type="InterPro" id="IPR050660">
    <property type="entry name" value="NEK_Ser/Thr_kinase"/>
</dbReference>
<keyword evidence="6 11" id="KW-0418">Kinase</keyword>
<dbReference type="Proteomes" id="UP000001880">
    <property type="component" value="Chromosome"/>
</dbReference>
<dbReference type="RefSeq" id="WP_012829170.1">
    <property type="nucleotide sequence ID" value="NC_013440.1"/>
</dbReference>
<dbReference type="Gene3D" id="1.10.510.10">
    <property type="entry name" value="Transferase(Phosphotransferase) domain 1"/>
    <property type="match status" value="1"/>
</dbReference>
<feature type="region of interest" description="Disordered" evidence="9">
    <location>
        <begin position="1249"/>
        <end position="1297"/>
    </location>
</feature>
<dbReference type="InterPro" id="IPR000719">
    <property type="entry name" value="Prot_kinase_dom"/>
</dbReference>
<dbReference type="GO" id="GO:0004674">
    <property type="term" value="F:protein serine/threonine kinase activity"/>
    <property type="evidence" value="ECO:0007669"/>
    <property type="project" value="UniProtKB-KW"/>
</dbReference>
<evidence type="ECO:0000256" key="3">
    <source>
        <dbReference type="ARBA" id="ARBA00012513"/>
    </source>
</evidence>
<dbReference type="SUPFAM" id="SSF56112">
    <property type="entry name" value="Protein kinase-like (PK-like)"/>
    <property type="match status" value="1"/>
</dbReference>
<keyword evidence="5 8" id="KW-0547">Nucleotide-binding</keyword>